<sequence>MKKLAELQNIDILTWVTTGFQILAIFVAAQVAIEKFSVAIGKPVRWVKQKNEERRLIIQTAKSLDDLWKQRAIDVEQSIKHDEKLKENLQSVSNKIDTLSDQITFMQNKMDETEMAKLKDTIIIYYKKYKDLGEWSALEKDAFWDLFKSYESHGGNGFIHSVVEPVMRELNVVD</sequence>
<keyword evidence="2" id="KW-0472">Membrane</keyword>
<dbReference type="AlphaFoldDB" id="A0A3E2NB93"/>
<evidence type="ECO:0000256" key="1">
    <source>
        <dbReference type="SAM" id="Coils"/>
    </source>
</evidence>
<protein>
    <submittedName>
        <fullName evidence="3">Uncharacterized protein</fullName>
    </submittedName>
</protein>
<accession>A0A3E2NB93</accession>
<reference evidence="3 4" key="1">
    <citation type="submission" date="2018-07" db="EMBL/GenBank/DDBJ databases">
        <title>New species, Clostridium PI-S10-A1B.</title>
        <authorList>
            <person name="Krishna G."/>
            <person name="Summeta K."/>
            <person name="Shikha S."/>
            <person name="Prabhu P.B."/>
            <person name="Suresh K."/>
        </authorList>
    </citation>
    <scope>NUCLEOTIDE SEQUENCE [LARGE SCALE GENOMIC DNA]</scope>
    <source>
        <strain evidence="3 4">PI-S10-A1B</strain>
    </source>
</reference>
<feature type="coiled-coil region" evidence="1">
    <location>
        <begin position="82"/>
        <end position="116"/>
    </location>
</feature>
<dbReference type="RefSeq" id="WP_117417588.1">
    <property type="nucleotide sequence ID" value="NZ_QOHO01000043.1"/>
</dbReference>
<feature type="transmembrane region" description="Helical" evidence="2">
    <location>
        <begin position="12"/>
        <end position="33"/>
    </location>
</feature>
<proteinExistence type="predicted"/>
<keyword evidence="2" id="KW-0812">Transmembrane</keyword>
<comment type="caution">
    <text evidence="3">The sequence shown here is derived from an EMBL/GenBank/DDBJ whole genome shotgun (WGS) entry which is preliminary data.</text>
</comment>
<keyword evidence="2" id="KW-1133">Transmembrane helix</keyword>
<evidence type="ECO:0000256" key="2">
    <source>
        <dbReference type="SAM" id="Phobius"/>
    </source>
</evidence>
<dbReference type="Proteomes" id="UP000260680">
    <property type="component" value="Unassembled WGS sequence"/>
</dbReference>
<keyword evidence="1" id="KW-0175">Coiled coil</keyword>
<gene>
    <name evidence="3" type="ORF">DS742_13935</name>
</gene>
<dbReference type="OrthoDB" id="2051952at2"/>
<evidence type="ECO:0000313" key="4">
    <source>
        <dbReference type="Proteomes" id="UP000260680"/>
    </source>
</evidence>
<organism evidence="3 4">
    <name type="scientific">Lacrimispora amygdalina</name>
    <dbReference type="NCBI Taxonomy" id="253257"/>
    <lineage>
        <taxon>Bacteria</taxon>
        <taxon>Bacillati</taxon>
        <taxon>Bacillota</taxon>
        <taxon>Clostridia</taxon>
        <taxon>Lachnospirales</taxon>
        <taxon>Lachnospiraceae</taxon>
        <taxon>Lacrimispora</taxon>
    </lineage>
</organism>
<evidence type="ECO:0000313" key="3">
    <source>
        <dbReference type="EMBL" id="RFZ78214.1"/>
    </source>
</evidence>
<dbReference type="EMBL" id="QOHO01000043">
    <property type="protein sequence ID" value="RFZ78214.1"/>
    <property type="molecule type" value="Genomic_DNA"/>
</dbReference>
<name>A0A3E2NB93_9FIRM</name>